<dbReference type="PANTHER" id="PTHR36455">
    <property type="match status" value="1"/>
</dbReference>
<dbReference type="AlphaFoldDB" id="A0A9X7J417"/>
<dbReference type="NCBIfam" id="NF033819">
    <property type="entry name" value="IS66_TnpB"/>
    <property type="match status" value="1"/>
</dbReference>
<protein>
    <submittedName>
        <fullName evidence="1">IS66 Orf2 like protein</fullName>
    </submittedName>
</protein>
<comment type="caution">
    <text evidence="1">The sequence shown here is derived from an EMBL/GenBank/DDBJ whole genome shotgun (WGS) entry which is preliminary data.</text>
</comment>
<sequence>MIRPCSGLALSGGPGAGRVMLNELGIERVYLACGATDLRKSIDGLAVLVKESFELDPFSSCLFVFCNRKHDKLKILHWEHNGFWLYYRRLEKGKFPWPQDTTSATITISRRELRWLLDGLPLKQPKAHPEVKARTIL</sequence>
<dbReference type="InterPro" id="IPR008878">
    <property type="entry name" value="Transposase_IS66_Orf2"/>
</dbReference>
<dbReference type="EMBL" id="PVXL01000025">
    <property type="protein sequence ID" value="PRR75579.1"/>
    <property type="molecule type" value="Genomic_DNA"/>
</dbReference>
<reference evidence="1 2" key="1">
    <citation type="submission" date="2018-03" db="EMBL/GenBank/DDBJ databases">
        <title>Genome sequence of Moorella stamsii DSM 26217.</title>
        <authorList>
            <person name="Poehlein A."/>
            <person name="Daniel R."/>
        </authorList>
    </citation>
    <scope>NUCLEOTIDE SEQUENCE [LARGE SCALE GENOMIC DNA]</scope>
    <source>
        <strain evidence="2">DSM 26217</strain>
    </source>
</reference>
<gene>
    <name evidence="1" type="ORF">MOST_07540</name>
</gene>
<evidence type="ECO:0000313" key="1">
    <source>
        <dbReference type="EMBL" id="PRR75579.1"/>
    </source>
</evidence>
<dbReference type="PANTHER" id="PTHR36455:SF1">
    <property type="entry name" value="BLR8292 PROTEIN"/>
    <property type="match status" value="1"/>
</dbReference>
<accession>A0A9X7J417</accession>
<dbReference type="Pfam" id="PF05717">
    <property type="entry name" value="TnpB_IS66"/>
    <property type="match status" value="1"/>
</dbReference>
<proteinExistence type="predicted"/>
<organism evidence="1 2">
    <name type="scientific">Neomoorella stamsii</name>
    <dbReference type="NCBI Taxonomy" id="1266720"/>
    <lineage>
        <taxon>Bacteria</taxon>
        <taxon>Bacillati</taxon>
        <taxon>Bacillota</taxon>
        <taxon>Clostridia</taxon>
        <taxon>Neomoorellales</taxon>
        <taxon>Neomoorellaceae</taxon>
        <taxon>Neomoorella</taxon>
    </lineage>
</organism>
<name>A0A9X7J417_9FIRM</name>
<evidence type="ECO:0000313" key="2">
    <source>
        <dbReference type="Proteomes" id="UP000239430"/>
    </source>
</evidence>
<keyword evidence="2" id="KW-1185">Reference proteome</keyword>
<dbReference type="Proteomes" id="UP000239430">
    <property type="component" value="Unassembled WGS sequence"/>
</dbReference>